<dbReference type="PRINTS" id="PR00060">
    <property type="entry name" value="RIBOSOMALL16"/>
</dbReference>
<dbReference type="EMBL" id="NVYO01000001">
    <property type="protein sequence ID" value="PBQ24298.1"/>
    <property type="molecule type" value="Genomic_DNA"/>
</dbReference>
<dbReference type="AlphaFoldDB" id="A0A0C1M5H0"/>
<reference evidence="14" key="6">
    <citation type="submission" date="2022-11" db="EMBL/GenBank/DDBJ databases">
        <title>Whole genome sequence of Levilactobacillus brevis SMB091.</title>
        <authorList>
            <person name="Kim J.-M."/>
            <person name="Kim O.-C."/>
            <person name="Choi Y.H."/>
            <person name="Han N.S."/>
            <person name="Hurh B."/>
        </authorList>
    </citation>
    <scope>NUCLEOTIDE SEQUENCE</scope>
    <source>
        <strain evidence="14">SMB091</strain>
    </source>
</reference>
<dbReference type="CDD" id="cd01433">
    <property type="entry name" value="Ribosomal_L16_L10e"/>
    <property type="match status" value="1"/>
</dbReference>
<reference evidence="10" key="5">
    <citation type="submission" date="2022-09" db="EMBL/GenBank/DDBJ databases">
        <title>Genome-inferred correspondence between phylogeny and metabolic traits in the wild Drosophila gut microbiome.</title>
        <authorList>
            <person name="Bueno E."/>
            <person name="Blow F."/>
            <person name="Douglas A.E."/>
        </authorList>
    </citation>
    <scope>NUCLEOTIDE SEQUENCE</scope>
    <source>
        <strain evidence="10">Dm-2019-70</strain>
    </source>
</reference>
<evidence type="ECO:0000313" key="16">
    <source>
        <dbReference type="Proteomes" id="UP000307074"/>
    </source>
</evidence>
<evidence type="ECO:0000313" key="12">
    <source>
        <dbReference type="EMBL" id="QCZ53744.1"/>
    </source>
</evidence>
<proteinExistence type="inferred from homology"/>
<evidence type="ECO:0000256" key="9">
    <source>
        <dbReference type="RuleBase" id="RU004414"/>
    </source>
</evidence>
<evidence type="ECO:0000313" key="17">
    <source>
        <dbReference type="Proteomes" id="UP000676478"/>
    </source>
</evidence>
<protein>
    <recommendedName>
        <fullName evidence="6 7">Large ribosomal subunit protein uL16</fullName>
    </recommendedName>
</protein>
<dbReference type="SMR" id="A0A0C1M5H0"/>
<keyword evidence="3 7" id="KW-0820">tRNA-binding</keyword>
<dbReference type="FunFam" id="3.90.1170.10:FF:000001">
    <property type="entry name" value="50S ribosomal protein L16"/>
    <property type="match status" value="1"/>
</dbReference>
<evidence type="ECO:0000256" key="1">
    <source>
        <dbReference type="ARBA" id="ARBA00008931"/>
    </source>
</evidence>
<dbReference type="Pfam" id="PF00252">
    <property type="entry name" value="Ribosomal_L16"/>
    <property type="match status" value="1"/>
</dbReference>
<comment type="function">
    <text evidence="7 9">Binds 23S rRNA and is also seen to make contacts with the A and possibly P site tRNAs.</text>
</comment>
<dbReference type="GeneID" id="56993544"/>
<dbReference type="GO" id="GO:0019843">
    <property type="term" value="F:rRNA binding"/>
    <property type="evidence" value="ECO:0007669"/>
    <property type="project" value="UniProtKB-UniRule"/>
</dbReference>
<reference evidence="11 15" key="1">
    <citation type="submission" date="2017-09" db="EMBL/GenBank/DDBJ databases">
        <title>Genome sequence of Lactobacillus brevis D7.</title>
        <authorList>
            <person name="Kwon M.-S."/>
            <person name="Lim S.K."/>
            <person name="Choi H.-J."/>
        </authorList>
    </citation>
    <scope>NUCLEOTIDE SEQUENCE [LARGE SCALE GENOMIC DNA]</scope>
    <source>
        <strain evidence="11 15">D7</strain>
    </source>
</reference>
<dbReference type="PROSITE" id="PS00586">
    <property type="entry name" value="RIBOSOMAL_L16_1"/>
    <property type="match status" value="1"/>
</dbReference>
<name>A0A0C1M5H0_LEVBR</name>
<accession>A0A0C1M5H0</accession>
<dbReference type="RefSeq" id="WP_011668492.1">
    <property type="nucleotide sequence ID" value="NZ_BBOW01000082.1"/>
</dbReference>
<evidence type="ECO:0000256" key="4">
    <source>
        <dbReference type="ARBA" id="ARBA00022980"/>
    </source>
</evidence>
<dbReference type="EMBL" id="CP031198">
    <property type="protein sequence ID" value="QCZ53744.1"/>
    <property type="molecule type" value="Genomic_DNA"/>
</dbReference>
<evidence type="ECO:0000256" key="3">
    <source>
        <dbReference type="ARBA" id="ARBA00022555"/>
    </source>
</evidence>
<dbReference type="HAMAP" id="MF_01342">
    <property type="entry name" value="Ribosomal_uL16"/>
    <property type="match status" value="1"/>
</dbReference>
<dbReference type="PANTHER" id="PTHR12220:SF13">
    <property type="entry name" value="LARGE RIBOSOMAL SUBUNIT PROTEIN UL16M"/>
    <property type="match status" value="1"/>
</dbReference>
<evidence type="ECO:0000313" key="10">
    <source>
        <dbReference type="EMBL" id="MBS1010204.1"/>
    </source>
</evidence>
<comment type="subunit">
    <text evidence="2 7 9">Part of the 50S ribosomal subunit.</text>
</comment>
<evidence type="ECO:0000313" key="15">
    <source>
        <dbReference type="Proteomes" id="UP000217918"/>
    </source>
</evidence>
<keyword evidence="7 9" id="KW-0694">RNA-binding</keyword>
<dbReference type="OrthoDB" id="9802589at2"/>
<dbReference type="InterPro" id="IPR000114">
    <property type="entry name" value="Ribosomal_uL16_bact-type"/>
</dbReference>
<gene>
    <name evidence="7 10" type="primary">rplP</name>
    <name evidence="11" type="ORF">CNR29_09835</name>
    <name evidence="13" type="ORF">DIS17_07875</name>
    <name evidence="10" type="ORF">JK167_05085</name>
    <name evidence="14" type="ORF">ORR04_04755</name>
    <name evidence="12" type="ORF">UCCLBBS449_1814</name>
</gene>
<dbReference type="EMBL" id="JAERKF010000005">
    <property type="protein sequence ID" value="MBS1010204.1"/>
    <property type="molecule type" value="Genomic_DNA"/>
</dbReference>
<dbReference type="PANTHER" id="PTHR12220">
    <property type="entry name" value="50S/60S RIBOSOMAL PROTEIN L16"/>
    <property type="match status" value="1"/>
</dbReference>
<dbReference type="Proteomes" id="UP001164768">
    <property type="component" value="Chromosome"/>
</dbReference>
<dbReference type="InterPro" id="IPR047873">
    <property type="entry name" value="Ribosomal_uL16"/>
</dbReference>
<reference evidence="10" key="4">
    <citation type="submission" date="2020-12" db="EMBL/GenBank/DDBJ databases">
        <authorList>
            <person name="Mcmullen J.G."/>
        </authorList>
    </citation>
    <scope>NUCLEOTIDE SEQUENCE</scope>
    <source>
        <strain evidence="10">Dm-2019-70</strain>
    </source>
</reference>
<evidence type="ECO:0000256" key="6">
    <source>
        <dbReference type="ARBA" id="ARBA00035198"/>
    </source>
</evidence>
<dbReference type="Proteomes" id="UP000676478">
    <property type="component" value="Unassembled WGS sequence"/>
</dbReference>
<dbReference type="Proteomes" id="UP000307074">
    <property type="component" value="Chromosome"/>
</dbReference>
<dbReference type="Proteomes" id="UP000785759">
    <property type="component" value="Unassembled WGS sequence"/>
</dbReference>
<reference evidence="12 16" key="3">
    <citation type="submission" date="2018-07" db="EMBL/GenBank/DDBJ databases">
        <authorList>
            <person name="Feyereisen M."/>
        </authorList>
    </citation>
    <scope>NUCLEOTIDE SEQUENCE [LARGE SCALE GENOMIC DNA]</scope>
    <source>
        <strain evidence="12 16">UCCLBBS449</strain>
    </source>
</reference>
<dbReference type="InterPro" id="IPR036920">
    <property type="entry name" value="Ribosomal_uL16_sf"/>
</dbReference>
<dbReference type="EMBL" id="QFDK01000008">
    <property type="protein sequence ID" value="TOZ03629.1"/>
    <property type="molecule type" value="Genomic_DNA"/>
</dbReference>
<dbReference type="Gene3D" id="3.90.1170.10">
    <property type="entry name" value="Ribosomal protein L10e/L16"/>
    <property type="match status" value="1"/>
</dbReference>
<evidence type="ECO:0000256" key="5">
    <source>
        <dbReference type="ARBA" id="ARBA00023274"/>
    </source>
</evidence>
<dbReference type="InterPro" id="IPR016180">
    <property type="entry name" value="Ribosomal_uL16_dom"/>
</dbReference>
<evidence type="ECO:0000256" key="2">
    <source>
        <dbReference type="ARBA" id="ARBA00011838"/>
    </source>
</evidence>
<keyword evidence="4 7" id="KW-0689">Ribosomal protein</keyword>
<dbReference type="GO" id="GO:0022625">
    <property type="term" value="C:cytosolic large ribosomal subunit"/>
    <property type="evidence" value="ECO:0007669"/>
    <property type="project" value="TreeGrafter"/>
</dbReference>
<organism evidence="10 17">
    <name type="scientific">Levilactobacillus brevis</name>
    <name type="common">Lactobacillus brevis</name>
    <dbReference type="NCBI Taxonomy" id="1580"/>
    <lineage>
        <taxon>Bacteria</taxon>
        <taxon>Bacillati</taxon>
        <taxon>Bacillota</taxon>
        <taxon>Bacilli</taxon>
        <taxon>Lactobacillales</taxon>
        <taxon>Lactobacillaceae</taxon>
        <taxon>Levilactobacillus</taxon>
    </lineage>
</organism>
<comment type="similarity">
    <text evidence="1 7 8">Belongs to the universal ribosomal protein uL16 family.</text>
</comment>
<dbReference type="GO" id="GO:0003735">
    <property type="term" value="F:structural constituent of ribosome"/>
    <property type="evidence" value="ECO:0007669"/>
    <property type="project" value="InterPro"/>
</dbReference>
<dbReference type="SUPFAM" id="SSF54686">
    <property type="entry name" value="Ribosomal protein L16p/L10e"/>
    <property type="match status" value="1"/>
</dbReference>
<dbReference type="Proteomes" id="UP000217918">
    <property type="component" value="Unassembled WGS sequence"/>
</dbReference>
<dbReference type="InterPro" id="IPR020798">
    <property type="entry name" value="Ribosomal_uL16_CS"/>
</dbReference>
<evidence type="ECO:0000313" key="14">
    <source>
        <dbReference type="EMBL" id="WAD02496.1"/>
    </source>
</evidence>
<dbReference type="EMBL" id="CP113117">
    <property type="protein sequence ID" value="WAD02496.1"/>
    <property type="molecule type" value="Genomic_DNA"/>
</dbReference>
<evidence type="ECO:0000256" key="8">
    <source>
        <dbReference type="RuleBase" id="RU004413"/>
    </source>
</evidence>
<dbReference type="GO" id="GO:0000049">
    <property type="term" value="F:tRNA binding"/>
    <property type="evidence" value="ECO:0007669"/>
    <property type="project" value="UniProtKB-KW"/>
</dbReference>
<evidence type="ECO:0000313" key="11">
    <source>
        <dbReference type="EMBL" id="PBQ24298.1"/>
    </source>
</evidence>
<dbReference type="GO" id="GO:0006412">
    <property type="term" value="P:translation"/>
    <property type="evidence" value="ECO:0007669"/>
    <property type="project" value="UniProtKB-UniRule"/>
</dbReference>
<evidence type="ECO:0000313" key="13">
    <source>
        <dbReference type="EMBL" id="TOZ03629.1"/>
    </source>
</evidence>
<dbReference type="NCBIfam" id="TIGR01164">
    <property type="entry name" value="rplP_bact"/>
    <property type="match status" value="1"/>
</dbReference>
<keyword evidence="5 7" id="KW-0687">Ribonucleoprotein</keyword>
<dbReference type="PROSITE" id="PS00701">
    <property type="entry name" value="RIBOSOMAL_L16_2"/>
    <property type="match status" value="1"/>
</dbReference>
<dbReference type="OMA" id="KGAVEYW"/>
<sequence>MLVPKRVKFRRVHRGKLRGEAKGGKSVAFGDYGLQALDSHWISNRQIEAARVAITRYMKRGGKVWIKIFPHKSYTAKGVGVRMGNGKGTPDGWVAPVKRGKVMFEVGGVSEEVAREALRLAAMKLPVRTKVLSREEVGGESNED</sequence>
<reference evidence="13" key="2">
    <citation type="submission" date="2018-05" db="EMBL/GenBank/DDBJ databases">
        <title>Genome Comparison of Lactic Acid Bacteria Isolated from non-Wheat Sourdough.</title>
        <authorList>
            <person name="Rice T."/>
            <person name="Axel C."/>
            <person name="Lynch K.M."/>
            <person name="Benz C."/>
            <person name="Arendt E.K."/>
            <person name="Coffey A."/>
        </authorList>
    </citation>
    <scope>NUCLEOTIDE SEQUENCE</scope>
    <source>
        <strain evidence="13">TR055</strain>
    </source>
</reference>
<evidence type="ECO:0000256" key="7">
    <source>
        <dbReference type="HAMAP-Rule" id="MF_01342"/>
    </source>
</evidence>
<keyword evidence="7 9" id="KW-0699">rRNA-binding</keyword>